<evidence type="ECO:0000256" key="4">
    <source>
        <dbReference type="ARBA" id="ARBA00022989"/>
    </source>
</evidence>
<feature type="transmembrane region" description="Helical" evidence="6">
    <location>
        <begin position="105"/>
        <end position="122"/>
    </location>
</feature>
<comment type="subcellular location">
    <subcellularLocation>
        <location evidence="1">Cell membrane</location>
        <topology evidence="1">Multi-pass membrane protein</topology>
    </subcellularLocation>
</comment>
<reference evidence="7 8" key="2">
    <citation type="submission" date="2020-04" db="EMBL/GenBank/DDBJ databases">
        <title>Complete genome sequence of Alteromonas pelagimontana 5.12T.</title>
        <authorList>
            <person name="Sinha R.K."/>
            <person name="Krishnan K.P."/>
            <person name="Kurian J.P."/>
        </authorList>
    </citation>
    <scope>NUCLEOTIDE SEQUENCE [LARGE SCALE GENOMIC DNA]</scope>
    <source>
        <strain evidence="7 8">5.12</strain>
    </source>
</reference>
<dbReference type="EMBL" id="CP052766">
    <property type="protein sequence ID" value="QJR80966.1"/>
    <property type="molecule type" value="Genomic_DNA"/>
</dbReference>
<dbReference type="Pfam" id="PF03899">
    <property type="entry name" value="ATP-synt_I"/>
    <property type="match status" value="1"/>
</dbReference>
<dbReference type="GO" id="GO:0005886">
    <property type="term" value="C:plasma membrane"/>
    <property type="evidence" value="ECO:0007669"/>
    <property type="project" value="UniProtKB-SubCell"/>
</dbReference>
<dbReference type="AlphaFoldDB" id="A0A6M4MFL1"/>
<evidence type="ECO:0000256" key="3">
    <source>
        <dbReference type="ARBA" id="ARBA00022692"/>
    </source>
</evidence>
<name>A0A6M4MFL1_9ALTE</name>
<evidence type="ECO:0000313" key="8">
    <source>
        <dbReference type="Proteomes" id="UP000219285"/>
    </source>
</evidence>
<feature type="transmembrane region" description="Helical" evidence="6">
    <location>
        <begin position="45"/>
        <end position="62"/>
    </location>
</feature>
<dbReference type="Proteomes" id="UP000219285">
    <property type="component" value="Chromosome"/>
</dbReference>
<evidence type="ECO:0000256" key="6">
    <source>
        <dbReference type="SAM" id="Phobius"/>
    </source>
</evidence>
<feature type="transmembrane region" description="Helical" evidence="6">
    <location>
        <begin position="21"/>
        <end position="39"/>
    </location>
</feature>
<evidence type="ECO:0000256" key="1">
    <source>
        <dbReference type="ARBA" id="ARBA00004651"/>
    </source>
</evidence>
<dbReference type="KEGG" id="apel:CA267_009330"/>
<keyword evidence="4 6" id="KW-1133">Transmembrane helix</keyword>
<keyword evidence="8" id="KW-1185">Reference proteome</keyword>
<dbReference type="OrthoDB" id="5702716at2"/>
<accession>A0A6M4MFL1</accession>
<evidence type="ECO:0000256" key="2">
    <source>
        <dbReference type="ARBA" id="ARBA00022475"/>
    </source>
</evidence>
<evidence type="ECO:0000256" key="5">
    <source>
        <dbReference type="ARBA" id="ARBA00023136"/>
    </source>
</evidence>
<keyword evidence="2" id="KW-1003">Cell membrane</keyword>
<protein>
    <submittedName>
        <fullName evidence="7">ATPase F0F1</fullName>
    </submittedName>
</protein>
<keyword evidence="3 6" id="KW-0812">Transmembrane</keyword>
<reference evidence="8" key="1">
    <citation type="submission" date="2014-12" db="EMBL/GenBank/DDBJ databases">
        <title>Complete genome sequence of a multi-drug resistant Klebsiella pneumoniae.</title>
        <authorList>
            <person name="Hua X."/>
            <person name="Chen Q."/>
            <person name="Li X."/>
            <person name="Feng Y."/>
            <person name="Ruan Z."/>
            <person name="Yu Y."/>
        </authorList>
    </citation>
    <scope>NUCLEOTIDE SEQUENCE [LARGE SCALE GENOMIC DNA]</scope>
    <source>
        <strain evidence="8">5.12</strain>
    </source>
</reference>
<organism evidence="7 8">
    <name type="scientific">Alteromonas pelagimontana</name>
    <dbReference type="NCBI Taxonomy" id="1858656"/>
    <lineage>
        <taxon>Bacteria</taxon>
        <taxon>Pseudomonadati</taxon>
        <taxon>Pseudomonadota</taxon>
        <taxon>Gammaproteobacteria</taxon>
        <taxon>Alteromonadales</taxon>
        <taxon>Alteromonadaceae</taxon>
        <taxon>Alteromonas/Salinimonas group</taxon>
        <taxon>Alteromonas</taxon>
    </lineage>
</organism>
<gene>
    <name evidence="7" type="ORF">CA267_009330</name>
</gene>
<evidence type="ECO:0000313" key="7">
    <source>
        <dbReference type="EMBL" id="QJR80966.1"/>
    </source>
</evidence>
<proteinExistence type="predicted"/>
<sequence>MKRDLAANGKRLAKKGTIYQLGIAVLLVLFSSWFISSSIAVSTGIGALISILPNALFAVFAFRYAGASKNELVARSFSQGAKVKLAMTVILFVVAFKGMHADPIAVFLAYAVTTVTYWVALFRRQ</sequence>
<dbReference type="InterPro" id="IPR005598">
    <property type="entry name" value="ATP_synth_I"/>
</dbReference>
<dbReference type="RefSeq" id="WP_075609917.1">
    <property type="nucleotide sequence ID" value="NZ_CP052766.1"/>
</dbReference>
<feature type="transmembrane region" description="Helical" evidence="6">
    <location>
        <begin position="83"/>
        <end position="99"/>
    </location>
</feature>
<keyword evidence="5 6" id="KW-0472">Membrane</keyword>